<proteinExistence type="inferred from homology"/>
<feature type="domain" description="HTH gntR-type" evidence="7">
    <location>
        <begin position="27"/>
        <end position="95"/>
    </location>
</feature>
<dbReference type="GO" id="GO:0003677">
    <property type="term" value="F:DNA binding"/>
    <property type="evidence" value="ECO:0007669"/>
    <property type="project" value="UniProtKB-KW"/>
</dbReference>
<name>A0A3M4A919_9PSED</name>
<dbReference type="GO" id="GO:0030170">
    <property type="term" value="F:pyridoxal phosphate binding"/>
    <property type="evidence" value="ECO:0007669"/>
    <property type="project" value="InterPro"/>
</dbReference>
<dbReference type="CDD" id="cd07377">
    <property type="entry name" value="WHTH_GntR"/>
    <property type="match status" value="1"/>
</dbReference>
<dbReference type="InterPro" id="IPR036388">
    <property type="entry name" value="WH-like_DNA-bd_sf"/>
</dbReference>
<evidence type="ECO:0000256" key="1">
    <source>
        <dbReference type="ARBA" id="ARBA00005384"/>
    </source>
</evidence>
<keyword evidence="5" id="KW-0804">Transcription</keyword>
<keyword evidence="4" id="KW-0238">DNA-binding</keyword>
<evidence type="ECO:0000256" key="6">
    <source>
        <dbReference type="SAM" id="MobiDB-lite"/>
    </source>
</evidence>
<dbReference type="InterPro" id="IPR051446">
    <property type="entry name" value="HTH_trans_reg/aminotransferase"/>
</dbReference>
<dbReference type="PRINTS" id="PR00035">
    <property type="entry name" value="HTHGNTR"/>
</dbReference>
<dbReference type="CDD" id="cd00609">
    <property type="entry name" value="AAT_like"/>
    <property type="match status" value="1"/>
</dbReference>
<evidence type="ECO:0000259" key="7">
    <source>
        <dbReference type="PROSITE" id="PS50949"/>
    </source>
</evidence>
<evidence type="ECO:0000256" key="4">
    <source>
        <dbReference type="ARBA" id="ARBA00023125"/>
    </source>
</evidence>
<dbReference type="PROSITE" id="PS50949">
    <property type="entry name" value="HTH_GNTR"/>
    <property type="match status" value="1"/>
</dbReference>
<dbReference type="InterPro" id="IPR036390">
    <property type="entry name" value="WH_DNA-bd_sf"/>
</dbReference>
<dbReference type="InterPro" id="IPR015424">
    <property type="entry name" value="PyrdxlP-dep_Trfase"/>
</dbReference>
<dbReference type="Gene3D" id="1.10.10.10">
    <property type="entry name" value="Winged helix-like DNA-binding domain superfamily/Winged helix DNA-binding domain"/>
    <property type="match status" value="1"/>
</dbReference>
<evidence type="ECO:0000313" key="8">
    <source>
        <dbReference type="EMBL" id="RMP03397.1"/>
    </source>
</evidence>
<reference evidence="8 9" key="1">
    <citation type="submission" date="2018-08" db="EMBL/GenBank/DDBJ databases">
        <title>Recombination of ecologically and evolutionarily significant loci maintains genetic cohesion in the Pseudomonas syringae species complex.</title>
        <authorList>
            <person name="Dillon M."/>
            <person name="Thakur S."/>
            <person name="Almeida R.N.D."/>
            <person name="Weir B.S."/>
            <person name="Guttman D.S."/>
        </authorList>
    </citation>
    <scope>NUCLEOTIDE SEQUENCE [LARGE SCALE GENOMIC DNA]</scope>
    <source>
        <strain evidence="8 9">ICMP 3706</strain>
    </source>
</reference>
<dbReference type="GO" id="GO:0003700">
    <property type="term" value="F:DNA-binding transcription factor activity"/>
    <property type="evidence" value="ECO:0007669"/>
    <property type="project" value="InterPro"/>
</dbReference>
<dbReference type="Pfam" id="PF00392">
    <property type="entry name" value="GntR"/>
    <property type="match status" value="1"/>
</dbReference>
<keyword evidence="2" id="KW-0663">Pyridoxal phosphate</keyword>
<dbReference type="InterPro" id="IPR004839">
    <property type="entry name" value="Aminotransferase_I/II_large"/>
</dbReference>
<sequence>MSWDQLMPIAPVAFPPTLTGIELDPNHGLSKQLYEILRQQVLDGRLSGGMRLPASRDLAHLLGISRNSVMRAYDQLYAEGFIEGRVGDGTYVAQLSERSAAPRRPGRKKLSTNLPTGVSTGLHTGLSTIAAEMPSNCSDEVIHNPTRVLLEKHHLHEPPTGRPRAFRVGVPAFDLFPFALWGKLYAAFWRKPDLAQLGYGTAAGDSRLRELIAVYLRSSRGLHCTAEQIVITSGAQHAISLCAQLLLTPGDSVAVENPGYRAAGHAFALAGARLHGVPVDNEGMHCADLEQANCRLAYVTPSHQYPTGVVMSLARRLELLAWAERHQSWIVEDDYDGEYRYSGSPLAPLAALDQSGRVLYVGTFGKIAFPALRLGYLVLPEQLVLPFSQRKAVDMRHTEIGVQAVMAQFIASGHFQRHIRRMRRAALSRRNALLDNWPADIAGCAAMPKVVAGLHVMVKVDSIAREQALIAKAGSVGVEMNALSDYWLPESSEPVDNRAGLVLGFAAVPEVEIAEALNRLRKAWSE</sequence>
<comment type="caution">
    <text evidence="8">The sequence shown here is derived from an EMBL/GenBank/DDBJ whole genome shotgun (WGS) entry which is preliminary data.</text>
</comment>
<dbReference type="Gene3D" id="3.40.640.10">
    <property type="entry name" value="Type I PLP-dependent aspartate aminotransferase-like (Major domain)"/>
    <property type="match status" value="1"/>
</dbReference>
<dbReference type="AlphaFoldDB" id="A0A3M4A919"/>
<comment type="similarity">
    <text evidence="1">In the C-terminal section; belongs to the class-I pyridoxal-phosphate-dependent aminotransferase family.</text>
</comment>
<dbReference type="InterPro" id="IPR015421">
    <property type="entry name" value="PyrdxlP-dep_Trfase_major"/>
</dbReference>
<evidence type="ECO:0000256" key="5">
    <source>
        <dbReference type="ARBA" id="ARBA00023163"/>
    </source>
</evidence>
<evidence type="ECO:0000256" key="3">
    <source>
        <dbReference type="ARBA" id="ARBA00023015"/>
    </source>
</evidence>
<dbReference type="PANTHER" id="PTHR46577">
    <property type="entry name" value="HTH-TYPE TRANSCRIPTIONAL REGULATORY PROTEIN GABR"/>
    <property type="match status" value="1"/>
</dbReference>
<gene>
    <name evidence="8" type="ORF">ALQ30_04774</name>
</gene>
<keyword evidence="3" id="KW-0805">Transcription regulation</keyword>
<dbReference type="InterPro" id="IPR000524">
    <property type="entry name" value="Tscrpt_reg_HTH_GntR"/>
</dbReference>
<dbReference type="Pfam" id="PF00155">
    <property type="entry name" value="Aminotran_1_2"/>
    <property type="match status" value="1"/>
</dbReference>
<dbReference type="SMART" id="SM00345">
    <property type="entry name" value="HTH_GNTR"/>
    <property type="match status" value="1"/>
</dbReference>
<evidence type="ECO:0000256" key="2">
    <source>
        <dbReference type="ARBA" id="ARBA00022898"/>
    </source>
</evidence>
<dbReference type="Proteomes" id="UP000281604">
    <property type="component" value="Unassembled WGS sequence"/>
</dbReference>
<dbReference type="EMBL" id="RBQE01000362">
    <property type="protein sequence ID" value="RMP03397.1"/>
    <property type="molecule type" value="Genomic_DNA"/>
</dbReference>
<dbReference type="SUPFAM" id="SSF53383">
    <property type="entry name" value="PLP-dependent transferases"/>
    <property type="match status" value="1"/>
</dbReference>
<accession>A0A3M4A919</accession>
<evidence type="ECO:0000313" key="9">
    <source>
        <dbReference type="Proteomes" id="UP000281604"/>
    </source>
</evidence>
<protein>
    <submittedName>
        <fullName evidence="8">Transcriptional regulator, GntR family</fullName>
    </submittedName>
</protein>
<dbReference type="PANTHER" id="PTHR46577:SF1">
    <property type="entry name" value="HTH-TYPE TRANSCRIPTIONAL REGULATORY PROTEIN GABR"/>
    <property type="match status" value="1"/>
</dbReference>
<dbReference type="SUPFAM" id="SSF46785">
    <property type="entry name" value="Winged helix' DNA-binding domain"/>
    <property type="match status" value="1"/>
</dbReference>
<organism evidence="8 9">
    <name type="scientific">Pseudomonas syringae pv. persicae</name>
    <dbReference type="NCBI Taxonomy" id="237306"/>
    <lineage>
        <taxon>Bacteria</taxon>
        <taxon>Pseudomonadati</taxon>
        <taxon>Pseudomonadota</taxon>
        <taxon>Gammaproteobacteria</taxon>
        <taxon>Pseudomonadales</taxon>
        <taxon>Pseudomonadaceae</taxon>
        <taxon>Pseudomonas</taxon>
    </lineage>
</organism>
<feature type="region of interest" description="Disordered" evidence="6">
    <location>
        <begin position="97"/>
        <end position="117"/>
    </location>
</feature>